<accession>A0AAE1IA18</accession>
<keyword evidence="2" id="KW-1185">Reference proteome</keyword>
<name>A0AAE1IA18_9HYPO</name>
<comment type="caution">
    <text evidence="1">The sequence shown here is derived from an EMBL/GenBank/DDBJ whole genome shotgun (WGS) entry which is preliminary data.</text>
</comment>
<evidence type="ECO:0000313" key="2">
    <source>
        <dbReference type="Proteomes" id="UP001273209"/>
    </source>
</evidence>
<proteinExistence type="predicted"/>
<gene>
    <name evidence="1" type="ORF">Triagg1_9767</name>
</gene>
<organism evidence="1 2">
    <name type="scientific">Trichoderma aggressivum f. europaeum</name>
    <dbReference type="NCBI Taxonomy" id="173218"/>
    <lineage>
        <taxon>Eukaryota</taxon>
        <taxon>Fungi</taxon>
        <taxon>Dikarya</taxon>
        <taxon>Ascomycota</taxon>
        <taxon>Pezizomycotina</taxon>
        <taxon>Sordariomycetes</taxon>
        <taxon>Hypocreomycetidae</taxon>
        <taxon>Hypocreales</taxon>
        <taxon>Hypocreaceae</taxon>
        <taxon>Trichoderma</taxon>
    </lineage>
</organism>
<evidence type="ECO:0000313" key="1">
    <source>
        <dbReference type="EMBL" id="KAK4062649.1"/>
    </source>
</evidence>
<dbReference type="AlphaFoldDB" id="A0AAE1IA18"/>
<dbReference type="RefSeq" id="XP_062751224.1">
    <property type="nucleotide sequence ID" value="XM_062904761.1"/>
</dbReference>
<sequence length="107" mass="11934">MQTHAFEVKAVELAQKFQQVGCLSDIDEAIKIMEYAISKADDVMMPHMLDHLGAMLGMRFDQTRSMCDLNRAISIATIAVNLTAHDDLSRPQHLLNLGHSLGRREVG</sequence>
<dbReference type="EMBL" id="JAWRVG010000059">
    <property type="protein sequence ID" value="KAK4062649.1"/>
    <property type="molecule type" value="Genomic_DNA"/>
</dbReference>
<dbReference type="Proteomes" id="UP001273209">
    <property type="component" value="Unassembled WGS sequence"/>
</dbReference>
<dbReference type="GeneID" id="87924665"/>
<reference evidence="1" key="1">
    <citation type="submission" date="2023-11" db="EMBL/GenBank/DDBJ databases">
        <title>The genome sequences of three competitors of mushroom-forming fungi.</title>
        <authorList>
            <person name="Beijen E."/>
            <person name="Ohm R.A."/>
        </authorList>
    </citation>
    <scope>NUCLEOTIDE SEQUENCE</scope>
    <source>
        <strain evidence="1">CBS 100526</strain>
    </source>
</reference>
<protein>
    <submittedName>
        <fullName evidence="1">Uncharacterized protein</fullName>
    </submittedName>
</protein>